<dbReference type="SMART" id="SM00342">
    <property type="entry name" value="HTH_ARAC"/>
    <property type="match status" value="1"/>
</dbReference>
<dbReference type="SUPFAM" id="SSF46689">
    <property type="entry name" value="Homeodomain-like"/>
    <property type="match status" value="2"/>
</dbReference>
<dbReference type="InterPro" id="IPR050204">
    <property type="entry name" value="AraC_XylS_family_regulators"/>
</dbReference>
<evidence type="ECO:0000256" key="1">
    <source>
        <dbReference type="ARBA" id="ARBA00023015"/>
    </source>
</evidence>
<reference evidence="6" key="1">
    <citation type="journal article" date="2019" name="Int. J. Syst. Evol. Microbiol.">
        <title>The Global Catalogue of Microorganisms (GCM) 10K type strain sequencing project: providing services to taxonomists for standard genome sequencing and annotation.</title>
        <authorList>
            <consortium name="The Broad Institute Genomics Platform"/>
            <consortium name="The Broad Institute Genome Sequencing Center for Infectious Disease"/>
            <person name="Wu L."/>
            <person name="Ma J."/>
        </authorList>
    </citation>
    <scope>NUCLEOTIDE SEQUENCE [LARGE SCALE GENOMIC DNA]</scope>
    <source>
        <strain evidence="6">JCM 14304</strain>
    </source>
</reference>
<dbReference type="PROSITE" id="PS00041">
    <property type="entry name" value="HTH_ARAC_FAMILY_1"/>
    <property type="match status" value="1"/>
</dbReference>
<organism evidence="5 6">
    <name type="scientific">Kribbella karoonensis</name>
    <dbReference type="NCBI Taxonomy" id="324851"/>
    <lineage>
        <taxon>Bacteria</taxon>
        <taxon>Bacillati</taxon>
        <taxon>Actinomycetota</taxon>
        <taxon>Actinomycetes</taxon>
        <taxon>Propionibacteriales</taxon>
        <taxon>Kribbellaceae</taxon>
        <taxon>Kribbella</taxon>
    </lineage>
</organism>
<dbReference type="EMBL" id="BAAAND010000004">
    <property type="protein sequence ID" value="GAA1581624.1"/>
    <property type="molecule type" value="Genomic_DNA"/>
</dbReference>
<dbReference type="Gene3D" id="1.10.10.60">
    <property type="entry name" value="Homeodomain-like"/>
    <property type="match status" value="1"/>
</dbReference>
<sequence>MLVYDYVMTPAPGGVQRETVRSTGLEATVDLLNQIYPNRLRLVGRTRDNGSLALSTADHGGVGADRCRMEMRFDALTDPWRDLNAIWLVKGRLRLGDRTGEHTLTAGDSFLYSVKDVMRFHPQPLELVVVRVGRADVERVASRHFGAVPPDLWPVASRPVSRAMNTHWQVLSGYVRKTLAAAPSVAEHPLIAGQLLEYVASSMLAVFPNATMQLSRVPSPGAVGTATLRRAVAYVDANADQPVTVEDIATAAGTSARALQYGFRRHLECTPREYLRQVRLERAHRELQEAGPDATVAAIALRWGFTSTGWFTRHYRAAYGCSPGETLRR</sequence>
<keyword evidence="6" id="KW-1185">Reference proteome</keyword>
<dbReference type="Pfam" id="PF12833">
    <property type="entry name" value="HTH_18"/>
    <property type="match status" value="1"/>
</dbReference>
<proteinExistence type="predicted"/>
<dbReference type="Proteomes" id="UP001500190">
    <property type="component" value="Unassembled WGS sequence"/>
</dbReference>
<dbReference type="PANTHER" id="PTHR46796:SF12">
    <property type="entry name" value="HTH-TYPE DNA-BINDING TRANSCRIPTIONAL ACTIVATOR EUTR"/>
    <property type="match status" value="1"/>
</dbReference>
<dbReference type="InterPro" id="IPR018060">
    <property type="entry name" value="HTH_AraC"/>
</dbReference>
<accession>A0ABP4PHT7</accession>
<keyword evidence="3" id="KW-0804">Transcription</keyword>
<evidence type="ECO:0000313" key="5">
    <source>
        <dbReference type="EMBL" id="GAA1581624.1"/>
    </source>
</evidence>
<dbReference type="PROSITE" id="PS01124">
    <property type="entry name" value="HTH_ARAC_FAMILY_2"/>
    <property type="match status" value="1"/>
</dbReference>
<dbReference type="InterPro" id="IPR009057">
    <property type="entry name" value="Homeodomain-like_sf"/>
</dbReference>
<gene>
    <name evidence="5" type="ORF">GCM10009742_27940</name>
</gene>
<dbReference type="PANTHER" id="PTHR46796">
    <property type="entry name" value="HTH-TYPE TRANSCRIPTIONAL ACTIVATOR RHAS-RELATED"/>
    <property type="match status" value="1"/>
</dbReference>
<evidence type="ECO:0000256" key="3">
    <source>
        <dbReference type="ARBA" id="ARBA00023163"/>
    </source>
</evidence>
<keyword evidence="2" id="KW-0238">DNA-binding</keyword>
<protein>
    <recommendedName>
        <fullName evidence="4">HTH araC/xylS-type domain-containing protein</fullName>
    </recommendedName>
</protein>
<evidence type="ECO:0000313" key="6">
    <source>
        <dbReference type="Proteomes" id="UP001500190"/>
    </source>
</evidence>
<comment type="caution">
    <text evidence="5">The sequence shown here is derived from an EMBL/GenBank/DDBJ whole genome shotgun (WGS) entry which is preliminary data.</text>
</comment>
<name>A0ABP4PHT7_9ACTN</name>
<evidence type="ECO:0000259" key="4">
    <source>
        <dbReference type="PROSITE" id="PS01124"/>
    </source>
</evidence>
<feature type="domain" description="HTH araC/xylS-type" evidence="4">
    <location>
        <begin position="229"/>
        <end position="329"/>
    </location>
</feature>
<evidence type="ECO:0000256" key="2">
    <source>
        <dbReference type="ARBA" id="ARBA00023125"/>
    </source>
</evidence>
<keyword evidence="1" id="KW-0805">Transcription regulation</keyword>
<dbReference type="InterPro" id="IPR018062">
    <property type="entry name" value="HTH_AraC-typ_CS"/>
</dbReference>